<dbReference type="SUPFAM" id="SSF53850">
    <property type="entry name" value="Periplasmic binding protein-like II"/>
    <property type="match status" value="1"/>
</dbReference>
<dbReference type="OrthoDB" id="115856at2"/>
<evidence type="ECO:0000259" key="5">
    <source>
        <dbReference type="SMART" id="SM00062"/>
    </source>
</evidence>
<dbReference type="Pfam" id="PF00497">
    <property type="entry name" value="SBP_bac_3"/>
    <property type="match status" value="1"/>
</dbReference>
<dbReference type="Gene3D" id="3.40.190.10">
    <property type="entry name" value="Periplasmic binding protein-like II"/>
    <property type="match status" value="2"/>
</dbReference>
<accession>A0A429Y710</accession>
<dbReference type="SMART" id="SM00062">
    <property type="entry name" value="PBPb"/>
    <property type="match status" value="1"/>
</dbReference>
<feature type="domain" description="Ionotropic glutamate receptor C-terminal" evidence="6">
    <location>
        <begin position="60"/>
        <end position="284"/>
    </location>
</feature>
<proteinExistence type="predicted"/>
<evidence type="ECO:0000313" key="7">
    <source>
        <dbReference type="EMBL" id="RST77178.1"/>
    </source>
</evidence>
<dbReference type="AlphaFoldDB" id="A0A429Y710"/>
<dbReference type="GO" id="GO:0015276">
    <property type="term" value="F:ligand-gated monoatomic ion channel activity"/>
    <property type="evidence" value="ECO:0007669"/>
    <property type="project" value="InterPro"/>
</dbReference>
<feature type="domain" description="Solute-binding protein family 3/N-terminal" evidence="5">
    <location>
        <begin position="60"/>
        <end position="284"/>
    </location>
</feature>
<evidence type="ECO:0000256" key="2">
    <source>
        <dbReference type="ARBA" id="ARBA00023139"/>
    </source>
</evidence>
<reference evidence="7" key="1">
    <citation type="submission" date="2018-12" db="EMBL/GenBank/DDBJ databases">
        <authorList>
            <person name="Sun L."/>
            <person name="Chen Z."/>
        </authorList>
    </citation>
    <scope>NUCLEOTIDE SEQUENCE [LARGE SCALE GENOMIC DNA]</scope>
    <source>
        <strain evidence="7">3-2-2</strain>
    </source>
</reference>
<protein>
    <submittedName>
        <fullName evidence="7">Amino acid ABC transporter substrate-binding protein</fullName>
    </submittedName>
</protein>
<name>A0A429Y710_9BACI</name>
<feature type="chain" id="PRO_5019332424" evidence="4">
    <location>
        <begin position="35"/>
        <end position="284"/>
    </location>
</feature>
<comment type="caution">
    <text evidence="7">The sequence shown here is derived from an EMBL/GenBank/DDBJ whole genome shotgun (WGS) entry which is preliminary data.</text>
</comment>
<evidence type="ECO:0000256" key="3">
    <source>
        <dbReference type="ARBA" id="ARBA00023288"/>
    </source>
</evidence>
<keyword evidence="3" id="KW-0449">Lipoprotein</keyword>
<dbReference type="PROSITE" id="PS51257">
    <property type="entry name" value="PROKAR_LIPOPROTEIN"/>
    <property type="match status" value="1"/>
</dbReference>
<dbReference type="InterPro" id="IPR001638">
    <property type="entry name" value="Solute-binding_3/MltF_N"/>
</dbReference>
<gene>
    <name evidence="7" type="ORF">D4T97_001385</name>
</gene>
<evidence type="ECO:0000259" key="6">
    <source>
        <dbReference type="SMART" id="SM00079"/>
    </source>
</evidence>
<evidence type="ECO:0000256" key="4">
    <source>
        <dbReference type="SAM" id="SignalP"/>
    </source>
</evidence>
<dbReference type="CDD" id="cd13530">
    <property type="entry name" value="PBP2_peptides_like"/>
    <property type="match status" value="1"/>
</dbReference>
<organism evidence="7 8">
    <name type="scientific">Siminovitchia acidinfaciens</name>
    <dbReference type="NCBI Taxonomy" id="2321395"/>
    <lineage>
        <taxon>Bacteria</taxon>
        <taxon>Bacillati</taxon>
        <taxon>Bacillota</taxon>
        <taxon>Bacilli</taxon>
        <taxon>Bacillales</taxon>
        <taxon>Bacillaceae</taxon>
        <taxon>Siminovitchia</taxon>
    </lineage>
</organism>
<feature type="signal peptide" evidence="4">
    <location>
        <begin position="1"/>
        <end position="34"/>
    </location>
</feature>
<dbReference type="Proteomes" id="UP000287156">
    <property type="component" value="Unassembled WGS sequence"/>
</dbReference>
<dbReference type="InterPro" id="IPR001320">
    <property type="entry name" value="Iontro_rcpt_C"/>
</dbReference>
<keyword evidence="1 4" id="KW-0732">Signal</keyword>
<evidence type="ECO:0000256" key="1">
    <source>
        <dbReference type="ARBA" id="ARBA00022729"/>
    </source>
</evidence>
<dbReference type="PANTHER" id="PTHR35936:SF17">
    <property type="entry name" value="ARGININE-BINDING EXTRACELLULAR PROTEIN ARTP"/>
    <property type="match status" value="1"/>
</dbReference>
<sequence length="284" mass="31653">MRRGYPVMKNMKLLITLIIAVAMLFVSACSSSNAGNEGESKSESSASGGNVYSKIQDKGVIEVGSTPSGPPFTFLNTKTNEIDGFMVDIVKSVGEELDLDVNINSVQWASLIPSMDAEKLDMVAAAMAITEERKKVLDFSEPVYTYGESIITLKDNDDINSFEDLEGFKVGVQEASIYYTGVQEHPELETQTYKTHQDMAKELQNGRIDAFFADYPVFKEMVKELPDLKDKVKIIKPEDPRWVAEIALALPKGEKEFQEDVNKKVAEMKESGELEELIKKWGLD</sequence>
<keyword evidence="2" id="KW-0564">Palmitate</keyword>
<keyword evidence="8" id="KW-1185">Reference proteome</keyword>
<dbReference type="PANTHER" id="PTHR35936">
    <property type="entry name" value="MEMBRANE-BOUND LYTIC MUREIN TRANSGLYCOSYLASE F"/>
    <property type="match status" value="1"/>
</dbReference>
<dbReference type="EMBL" id="QYTV02000001">
    <property type="protein sequence ID" value="RST77178.1"/>
    <property type="molecule type" value="Genomic_DNA"/>
</dbReference>
<dbReference type="GO" id="GO:0016020">
    <property type="term" value="C:membrane"/>
    <property type="evidence" value="ECO:0007669"/>
    <property type="project" value="InterPro"/>
</dbReference>
<evidence type="ECO:0000313" key="8">
    <source>
        <dbReference type="Proteomes" id="UP000287156"/>
    </source>
</evidence>
<dbReference type="SMART" id="SM00079">
    <property type="entry name" value="PBPe"/>
    <property type="match status" value="1"/>
</dbReference>